<organism evidence="1 2">
    <name type="scientific">Kribbella shirazensis</name>
    <dbReference type="NCBI Taxonomy" id="1105143"/>
    <lineage>
        <taxon>Bacteria</taxon>
        <taxon>Bacillati</taxon>
        <taxon>Actinomycetota</taxon>
        <taxon>Actinomycetes</taxon>
        <taxon>Propionibacteriales</taxon>
        <taxon>Kribbellaceae</taxon>
        <taxon>Kribbella</taxon>
    </lineage>
</organism>
<sequence>MSQIEQLKVQLHQIAGEAKQAAGGMAAFKVKFSQHVDQVDSLIRGTATGADRNIAEILGAAGAAVENAAAALEMAAAAARQYADQV</sequence>
<dbReference type="AlphaFoldDB" id="A0A7X5V5H1"/>
<evidence type="ECO:0000313" key="2">
    <source>
        <dbReference type="Proteomes" id="UP000555407"/>
    </source>
</evidence>
<comment type="caution">
    <text evidence="1">The sequence shown here is derived from an EMBL/GenBank/DDBJ whole genome shotgun (WGS) entry which is preliminary data.</text>
</comment>
<dbReference type="EMBL" id="JAASRO010000001">
    <property type="protein sequence ID" value="NIK54322.1"/>
    <property type="molecule type" value="Genomic_DNA"/>
</dbReference>
<gene>
    <name evidence="1" type="ORF">BJY22_000039</name>
</gene>
<reference evidence="1 2" key="1">
    <citation type="submission" date="2020-03" db="EMBL/GenBank/DDBJ databases">
        <title>Sequencing the genomes of 1000 actinobacteria strains.</title>
        <authorList>
            <person name="Klenk H.-P."/>
        </authorList>
    </citation>
    <scope>NUCLEOTIDE SEQUENCE [LARGE SCALE GENOMIC DNA]</scope>
    <source>
        <strain evidence="1 2">DSM 45490</strain>
    </source>
</reference>
<protein>
    <submittedName>
        <fullName evidence="1">Uncharacterized protein</fullName>
    </submittedName>
</protein>
<dbReference type="Proteomes" id="UP000555407">
    <property type="component" value="Unassembled WGS sequence"/>
</dbReference>
<evidence type="ECO:0000313" key="1">
    <source>
        <dbReference type="EMBL" id="NIK54322.1"/>
    </source>
</evidence>
<proteinExistence type="predicted"/>
<keyword evidence="2" id="KW-1185">Reference proteome</keyword>
<name>A0A7X5V5H1_9ACTN</name>
<dbReference type="RefSeq" id="WP_167203158.1">
    <property type="nucleotide sequence ID" value="NZ_JAASRO010000001.1"/>
</dbReference>
<accession>A0A7X5V5H1</accession>